<feature type="domain" description="Glycosyl transferase family 1" evidence="15">
    <location>
        <begin position="190"/>
        <end position="341"/>
    </location>
</feature>
<keyword evidence="6" id="KW-0812">Transmembrane</keyword>
<evidence type="ECO:0000256" key="6">
    <source>
        <dbReference type="ARBA" id="ARBA00022692"/>
    </source>
</evidence>
<dbReference type="Pfam" id="PF13439">
    <property type="entry name" value="Glyco_transf_4"/>
    <property type="match status" value="1"/>
</dbReference>
<proteinExistence type="predicted"/>
<keyword evidence="7" id="KW-0256">Endoplasmic reticulum</keyword>
<dbReference type="RefSeq" id="WP_176965001.1">
    <property type="nucleotide sequence ID" value="NZ_CP058215.1"/>
</dbReference>
<comment type="catalytic activity">
    <reaction evidence="13">
        <text>a beta-D-Man-(1-&gt;4)-beta-D-GlcNAc-(1-&gt;4)-alpha-D-GlcNAc-diphospho-di-trans,poly-cis-dolichol + GDP-alpha-D-mannose = an alpha-D-Man-(1-&gt;3)-beta-D-Man-(1-&gt;4)-beta-D-GlcNAc-(1-&gt;4)-alpha-D-GlcNAc-diphospho-di-trans,poly-cis-dolichol + GDP + H(+)</text>
        <dbReference type="Rhea" id="RHEA:29515"/>
        <dbReference type="Rhea" id="RHEA-COMP:19511"/>
        <dbReference type="Rhea" id="RHEA-COMP:19513"/>
        <dbReference type="ChEBI" id="CHEBI:15378"/>
        <dbReference type="ChEBI" id="CHEBI:57527"/>
        <dbReference type="ChEBI" id="CHEBI:58189"/>
        <dbReference type="ChEBI" id="CHEBI:58472"/>
        <dbReference type="ChEBI" id="CHEBI:132510"/>
        <dbReference type="EC" id="2.4.1.132"/>
    </reaction>
    <physiologicalReaction direction="left-to-right" evidence="13">
        <dbReference type="Rhea" id="RHEA:29516"/>
    </physiologicalReaction>
</comment>
<dbReference type="EC" id="2.4.1.257" evidence="3"/>
<evidence type="ECO:0000313" key="18">
    <source>
        <dbReference type="Proteomes" id="UP000509594"/>
    </source>
</evidence>
<evidence type="ECO:0000256" key="2">
    <source>
        <dbReference type="ARBA" id="ARBA00004922"/>
    </source>
</evidence>
<sequence length="363" mass="40975">MRIAIFHDYFGAIGGGEKLVLMLAERLNADVISTDMDPASVEKMGFDPSNMISLGGTHMTPPLKQIHASYLFATCDFSEDYDYFIFSGNWAYFAAGKHKPNLYYCHTPTRAFYDLYDTFLERQSAFTTIPFMLWAKSHKRFSEHYLSHVDRIVTNSENTRSRITRYFGREAEVIHPPTDLSRFKSGQSGDFWLSVNRLYPEKRVEMQIDAFRKMPEEKLLIVGGYSKGDHAESYARRIIHDLPPNVTLLGEVSEEKLLELYSECRGLICTALDEDFGMTPVEAMACGKPVVAVNEGGFRETVVDGETGILVDAGPEGVIAGVKFVSNNPVAFRDACIARAKTFDIDLFEKKVRNVINDGNRTY</sequence>
<comment type="catalytic activity">
    <reaction evidence="14">
        <text>an alpha-D-Man-(1-&gt;3)-beta-D-Man-(1-&gt;4)-beta-D-GlcNAc-(1-&gt;4)-alpha-D-GlcNAc-diphospho-di-trans,poly-cis-dolichol + GDP-alpha-D-mannose = an alpha-D-Man-(1-&gt;3)-[alpha-D-Man-(1-&gt;6)]-beta-D-Man-(1-&gt;4)-beta-D-GlcNAc-(1-&gt;4)-alpha-D-GlcNAc-diphospho-di-trans,poly-cis-dolichol + GDP + H(+)</text>
        <dbReference type="Rhea" id="RHEA:29519"/>
        <dbReference type="Rhea" id="RHEA-COMP:19513"/>
        <dbReference type="Rhea" id="RHEA-COMP:19515"/>
        <dbReference type="ChEBI" id="CHEBI:15378"/>
        <dbReference type="ChEBI" id="CHEBI:57527"/>
        <dbReference type="ChEBI" id="CHEBI:58189"/>
        <dbReference type="ChEBI" id="CHEBI:132510"/>
        <dbReference type="ChEBI" id="CHEBI:132511"/>
        <dbReference type="EC" id="2.4.1.257"/>
    </reaction>
    <physiologicalReaction direction="left-to-right" evidence="14">
        <dbReference type="Rhea" id="RHEA:29520"/>
    </physiologicalReaction>
</comment>
<evidence type="ECO:0000256" key="12">
    <source>
        <dbReference type="ARBA" id="ARBA00032874"/>
    </source>
</evidence>
<gene>
    <name evidence="17" type="ORF">HWN40_06645</name>
</gene>
<reference evidence="17 18" key="1">
    <citation type="submission" date="2020-06" db="EMBL/GenBank/DDBJ databases">
        <title>Methanolobus halotolerans sp. nov., isolated from a saline lake Tus in Siberia.</title>
        <authorList>
            <person name="Shen Y."/>
            <person name="Chen S.-C."/>
            <person name="Lai M.-C."/>
            <person name="Huang H.-H."/>
            <person name="Chiu H.-H."/>
            <person name="Tang S.-L."/>
            <person name="Rogozin D.Y."/>
            <person name="Degermendzhy A.G."/>
        </authorList>
    </citation>
    <scope>NUCLEOTIDE SEQUENCE [LARGE SCALE GENOMIC DNA]</scope>
    <source>
        <strain evidence="17 18">DSM 21339</strain>
    </source>
</reference>
<evidence type="ECO:0000313" key="17">
    <source>
        <dbReference type="EMBL" id="QLC49945.1"/>
    </source>
</evidence>
<evidence type="ECO:0000256" key="13">
    <source>
        <dbReference type="ARBA" id="ARBA00045103"/>
    </source>
</evidence>
<evidence type="ECO:0000256" key="1">
    <source>
        <dbReference type="ARBA" id="ARBA00004586"/>
    </source>
</evidence>
<dbReference type="PANTHER" id="PTHR45918">
    <property type="entry name" value="ALPHA-1,3/1,6-MANNOSYLTRANSFERASE ALG2"/>
    <property type="match status" value="1"/>
</dbReference>
<evidence type="ECO:0000256" key="3">
    <source>
        <dbReference type="ARBA" id="ARBA00011969"/>
    </source>
</evidence>
<comment type="subcellular location">
    <subcellularLocation>
        <location evidence="1">Endoplasmic reticulum membrane</location>
    </subcellularLocation>
</comment>
<evidence type="ECO:0000256" key="10">
    <source>
        <dbReference type="ARBA" id="ARBA00032047"/>
    </source>
</evidence>
<evidence type="ECO:0000256" key="7">
    <source>
        <dbReference type="ARBA" id="ARBA00022824"/>
    </source>
</evidence>
<evidence type="ECO:0000259" key="16">
    <source>
        <dbReference type="Pfam" id="PF13439"/>
    </source>
</evidence>
<feature type="domain" description="Glycosyltransferase subfamily 4-like N-terminal" evidence="16">
    <location>
        <begin position="14"/>
        <end position="182"/>
    </location>
</feature>
<keyword evidence="18" id="KW-1185">Reference proteome</keyword>
<dbReference type="OrthoDB" id="109596at2157"/>
<evidence type="ECO:0000256" key="14">
    <source>
        <dbReference type="ARBA" id="ARBA00045104"/>
    </source>
</evidence>
<dbReference type="GO" id="GO:0004378">
    <property type="term" value="F:GDP-Man:Man(1)GlcNAc(2)-PP-Dol alpha-1,3-mannosyltransferase activity"/>
    <property type="evidence" value="ECO:0007669"/>
    <property type="project" value="UniProtKB-EC"/>
</dbReference>
<name>A0A7D5INW0_9EURY</name>
<dbReference type="KEGG" id="mzi:HWN40_06645"/>
<dbReference type="AlphaFoldDB" id="A0A7D5INW0"/>
<evidence type="ECO:0000259" key="15">
    <source>
        <dbReference type="Pfam" id="PF00534"/>
    </source>
</evidence>
<keyword evidence="8" id="KW-1133">Transmembrane helix</keyword>
<comment type="pathway">
    <text evidence="2">Protein modification; protein glycosylation.</text>
</comment>
<dbReference type="InterPro" id="IPR001296">
    <property type="entry name" value="Glyco_trans_1"/>
</dbReference>
<keyword evidence="5 17" id="KW-0808">Transferase</keyword>
<protein>
    <recommendedName>
        <fullName evidence="10">GDP-Man:Man(1)GlcNAc(2)-PP-Dol alpha-1,3-mannosyltransferase</fullName>
        <ecNumber evidence="4">2.4.1.132</ecNumber>
        <ecNumber evidence="3">2.4.1.257</ecNumber>
    </recommendedName>
    <alternativeName>
        <fullName evidence="12">GDP-Man:Man(1)GlcNAc(2)-PP-dolichol mannosyltransferase</fullName>
    </alternativeName>
    <alternativeName>
        <fullName evidence="11">GDP-Man:Man(2)GlcNAc(2)-PP-Dol alpha-1,6-mannosyltransferase</fullName>
    </alternativeName>
</protein>
<evidence type="ECO:0000256" key="4">
    <source>
        <dbReference type="ARBA" id="ARBA00012649"/>
    </source>
</evidence>
<dbReference type="EMBL" id="CP058215">
    <property type="protein sequence ID" value="QLC49945.1"/>
    <property type="molecule type" value="Genomic_DNA"/>
</dbReference>
<dbReference type="InterPro" id="IPR028098">
    <property type="entry name" value="Glyco_trans_4-like_N"/>
</dbReference>
<organism evidence="17 18">
    <name type="scientific">Methanolobus zinderi</name>
    <dbReference type="NCBI Taxonomy" id="536044"/>
    <lineage>
        <taxon>Archaea</taxon>
        <taxon>Methanobacteriati</taxon>
        <taxon>Methanobacteriota</taxon>
        <taxon>Stenosarchaea group</taxon>
        <taxon>Methanomicrobia</taxon>
        <taxon>Methanosarcinales</taxon>
        <taxon>Methanosarcinaceae</taxon>
        <taxon>Methanolobus</taxon>
    </lineage>
</organism>
<dbReference type="PANTHER" id="PTHR45918:SF1">
    <property type="entry name" value="ALPHA-1,3_1,6-MANNOSYLTRANSFERASE ALG2"/>
    <property type="match status" value="1"/>
</dbReference>
<dbReference type="EC" id="2.4.1.132" evidence="4"/>
<evidence type="ECO:0000256" key="8">
    <source>
        <dbReference type="ARBA" id="ARBA00022989"/>
    </source>
</evidence>
<dbReference type="Gene3D" id="3.40.50.2000">
    <property type="entry name" value="Glycogen Phosphorylase B"/>
    <property type="match status" value="2"/>
</dbReference>
<dbReference type="Pfam" id="PF00534">
    <property type="entry name" value="Glycos_transf_1"/>
    <property type="match status" value="1"/>
</dbReference>
<accession>A0A7D5INW0</accession>
<evidence type="ECO:0000256" key="5">
    <source>
        <dbReference type="ARBA" id="ARBA00022679"/>
    </source>
</evidence>
<keyword evidence="9" id="KW-0472">Membrane</keyword>
<evidence type="ECO:0000256" key="9">
    <source>
        <dbReference type="ARBA" id="ARBA00023136"/>
    </source>
</evidence>
<dbReference type="SUPFAM" id="SSF53756">
    <property type="entry name" value="UDP-Glycosyltransferase/glycogen phosphorylase"/>
    <property type="match status" value="1"/>
</dbReference>
<dbReference type="GeneID" id="55821338"/>
<evidence type="ECO:0000256" key="11">
    <source>
        <dbReference type="ARBA" id="ARBA00032333"/>
    </source>
</evidence>
<dbReference type="InterPro" id="IPR027054">
    <property type="entry name" value="ALG2"/>
</dbReference>
<dbReference type="Proteomes" id="UP000509594">
    <property type="component" value="Chromosome"/>
</dbReference>
<dbReference type="GO" id="GO:0102704">
    <property type="term" value="F:GDP-Man:Man(2)GlcNAc(2)-PP-Dol alpha-1,6-mannosyltransferase activity"/>
    <property type="evidence" value="ECO:0007669"/>
    <property type="project" value="UniProtKB-EC"/>
</dbReference>